<feature type="compositionally biased region" description="Low complexity" evidence="5">
    <location>
        <begin position="401"/>
        <end position="410"/>
    </location>
</feature>
<dbReference type="VEuPathDB" id="FungiDB:MMYC01_210634"/>
<evidence type="ECO:0000313" key="8">
    <source>
        <dbReference type="Proteomes" id="UP000078237"/>
    </source>
</evidence>
<proteinExistence type="predicted"/>
<gene>
    <name evidence="7" type="ORF">MMYC01_210634</name>
</gene>
<dbReference type="PROSITE" id="PS50071">
    <property type="entry name" value="HOMEOBOX_2"/>
    <property type="match status" value="1"/>
</dbReference>
<dbReference type="SUPFAM" id="SSF46689">
    <property type="entry name" value="Homeodomain-like"/>
    <property type="match status" value="1"/>
</dbReference>
<sequence length="435" mass="48730">MAHSPARATYSRSDSRQFENGFARRPAEPDRLLPSIRELVPPEFLDLPIRSRDANARVPSPRTPPLEAYEAGPPSPSAYSYSPRQSKRQRLSFSETRDERGSHVPRVYTTPQRESPSPRPTRSIWTTTQPNPRGRQLPDFPPIKESIPAEPYDHFAPTSGHQRPPNVDYGREPVTIPRVPVSWSDGRHFENGDYFHSHPNPGAAQGRPPQHPPSHYYGYPPPHPPSHPSHHHLPPPPHRSHSLSLGSAQHPEHRMPFSGGSGYGSGYPDYMREPSGMDMRAGEARPRRRRGNLPKDTTDKLRAWFNTHVEHPYPSEEVKQMLMRETGLQMNQISNWFINARRRYLPVVKGQRAGSTGAPRSRATTDGRFLPIELPPEYDAERKRNGSFSDSDESAYAEAPLTASSSATLADPGAPVGVNDSLPLPRANGFCRQSV</sequence>
<dbReference type="GO" id="GO:0005634">
    <property type="term" value="C:nucleus"/>
    <property type="evidence" value="ECO:0007669"/>
    <property type="project" value="UniProtKB-SubCell"/>
</dbReference>
<dbReference type="InterPro" id="IPR009057">
    <property type="entry name" value="Homeodomain-like_sf"/>
</dbReference>
<dbReference type="Gene3D" id="1.10.10.60">
    <property type="entry name" value="Homeodomain-like"/>
    <property type="match status" value="1"/>
</dbReference>
<dbReference type="CDD" id="cd00086">
    <property type="entry name" value="homeodomain"/>
    <property type="match status" value="1"/>
</dbReference>
<dbReference type="SMART" id="SM00389">
    <property type="entry name" value="HOX"/>
    <property type="match status" value="1"/>
</dbReference>
<feature type="region of interest" description="Disordered" evidence="5">
    <location>
        <begin position="1"/>
        <end position="295"/>
    </location>
</feature>
<dbReference type="PANTHER" id="PTHR11850">
    <property type="entry name" value="HOMEOBOX PROTEIN TRANSCRIPTION FACTORS"/>
    <property type="match status" value="1"/>
</dbReference>
<dbReference type="OrthoDB" id="10056939at2759"/>
<comment type="caution">
    <text evidence="7">The sequence shown here is derived from an EMBL/GenBank/DDBJ whole genome shotgun (WGS) entry which is preliminary data.</text>
</comment>
<dbReference type="EMBL" id="LCTW02000495">
    <property type="protein sequence ID" value="KXX73315.1"/>
    <property type="molecule type" value="Genomic_DNA"/>
</dbReference>
<name>A0A175VPZ0_9PEZI</name>
<dbReference type="InterPro" id="IPR001356">
    <property type="entry name" value="HD"/>
</dbReference>
<comment type="subcellular location">
    <subcellularLocation>
        <location evidence="4">Nucleus</location>
    </subcellularLocation>
</comment>
<dbReference type="AlphaFoldDB" id="A0A175VPZ0"/>
<dbReference type="InterPro" id="IPR008422">
    <property type="entry name" value="KN_HD"/>
</dbReference>
<feature type="compositionally biased region" description="Basic and acidic residues" evidence="5">
    <location>
        <begin position="185"/>
        <end position="196"/>
    </location>
</feature>
<feature type="region of interest" description="Disordered" evidence="5">
    <location>
        <begin position="373"/>
        <end position="423"/>
    </location>
</feature>
<keyword evidence="2 4" id="KW-0371">Homeobox</keyword>
<keyword evidence="8" id="KW-1185">Reference proteome</keyword>
<dbReference type="STRING" id="100816.A0A175VPZ0"/>
<keyword evidence="1 4" id="KW-0238">DNA-binding</keyword>
<feature type="compositionally biased region" description="Low complexity" evidence="5">
    <location>
        <begin position="67"/>
        <end position="83"/>
    </location>
</feature>
<organism evidence="7 8">
    <name type="scientific">Madurella mycetomatis</name>
    <dbReference type="NCBI Taxonomy" id="100816"/>
    <lineage>
        <taxon>Eukaryota</taxon>
        <taxon>Fungi</taxon>
        <taxon>Dikarya</taxon>
        <taxon>Ascomycota</taxon>
        <taxon>Pezizomycotina</taxon>
        <taxon>Sordariomycetes</taxon>
        <taxon>Sordariomycetidae</taxon>
        <taxon>Sordariales</taxon>
        <taxon>Sordariales incertae sedis</taxon>
        <taxon>Madurella</taxon>
    </lineage>
</organism>
<protein>
    <submittedName>
        <fullName evidence="7">Homeobox protein meis3</fullName>
    </submittedName>
</protein>
<dbReference type="InterPro" id="IPR050224">
    <property type="entry name" value="TALE_homeobox"/>
</dbReference>
<evidence type="ECO:0000259" key="6">
    <source>
        <dbReference type="PROSITE" id="PS50071"/>
    </source>
</evidence>
<keyword evidence="3 4" id="KW-0539">Nucleus</keyword>
<accession>A0A175VPZ0</accession>
<evidence type="ECO:0000256" key="4">
    <source>
        <dbReference type="PROSITE-ProRule" id="PRU00108"/>
    </source>
</evidence>
<reference evidence="7 8" key="1">
    <citation type="journal article" date="2016" name="Genome Announc.">
        <title>Genome Sequence of Madurella mycetomatis mm55, Isolated from a Human Mycetoma Case in Sudan.</title>
        <authorList>
            <person name="Smit S."/>
            <person name="Derks M.F."/>
            <person name="Bervoets S."/>
            <person name="Fahal A."/>
            <person name="van Leeuwen W."/>
            <person name="van Belkum A."/>
            <person name="van de Sande W.W."/>
        </authorList>
    </citation>
    <scope>NUCLEOTIDE SEQUENCE [LARGE SCALE GENOMIC DNA]</scope>
    <source>
        <strain evidence="8">mm55</strain>
    </source>
</reference>
<feature type="DNA-binding region" description="Homeobox" evidence="4">
    <location>
        <begin position="286"/>
        <end position="348"/>
    </location>
</feature>
<evidence type="ECO:0000256" key="5">
    <source>
        <dbReference type="SAM" id="MobiDB-lite"/>
    </source>
</evidence>
<feature type="compositionally biased region" description="Basic residues" evidence="5">
    <location>
        <begin position="228"/>
        <end position="241"/>
    </location>
</feature>
<evidence type="ECO:0000256" key="1">
    <source>
        <dbReference type="ARBA" id="ARBA00023125"/>
    </source>
</evidence>
<dbReference type="Proteomes" id="UP000078237">
    <property type="component" value="Unassembled WGS sequence"/>
</dbReference>
<dbReference type="GO" id="GO:0006355">
    <property type="term" value="P:regulation of DNA-templated transcription"/>
    <property type="evidence" value="ECO:0007669"/>
    <property type="project" value="InterPro"/>
</dbReference>
<evidence type="ECO:0000256" key="2">
    <source>
        <dbReference type="ARBA" id="ARBA00023155"/>
    </source>
</evidence>
<dbReference type="GO" id="GO:0003677">
    <property type="term" value="F:DNA binding"/>
    <property type="evidence" value="ECO:0007669"/>
    <property type="project" value="UniProtKB-UniRule"/>
</dbReference>
<evidence type="ECO:0000313" key="7">
    <source>
        <dbReference type="EMBL" id="KXX73315.1"/>
    </source>
</evidence>
<evidence type="ECO:0000256" key="3">
    <source>
        <dbReference type="ARBA" id="ARBA00023242"/>
    </source>
</evidence>
<feature type="domain" description="Homeobox" evidence="6">
    <location>
        <begin position="284"/>
        <end position="347"/>
    </location>
</feature>
<dbReference type="Pfam" id="PF05920">
    <property type="entry name" value="Homeobox_KN"/>
    <property type="match status" value="1"/>
</dbReference>